<gene>
    <name evidence="2" type="ORF">AAFC00_003528</name>
</gene>
<feature type="region of interest" description="Disordered" evidence="1">
    <location>
        <begin position="149"/>
        <end position="178"/>
    </location>
</feature>
<dbReference type="EMBL" id="JBFMKM010000008">
    <property type="protein sequence ID" value="KAL1304550.1"/>
    <property type="molecule type" value="Genomic_DNA"/>
</dbReference>
<feature type="compositionally biased region" description="Acidic residues" evidence="1">
    <location>
        <begin position="165"/>
        <end position="177"/>
    </location>
</feature>
<feature type="region of interest" description="Disordered" evidence="1">
    <location>
        <begin position="307"/>
        <end position="393"/>
    </location>
</feature>
<feature type="region of interest" description="Disordered" evidence="1">
    <location>
        <begin position="63"/>
        <end position="85"/>
    </location>
</feature>
<reference evidence="2 3" key="1">
    <citation type="submission" date="2024-07" db="EMBL/GenBank/DDBJ databases">
        <title>Draft sequence of the Neodothiora populina.</title>
        <authorList>
            <person name="Drown D.D."/>
            <person name="Schuette U.S."/>
            <person name="Buechlein A.B."/>
            <person name="Rusch D.R."/>
            <person name="Winton L.W."/>
            <person name="Adams G.A."/>
        </authorList>
    </citation>
    <scope>NUCLEOTIDE SEQUENCE [LARGE SCALE GENOMIC DNA]</scope>
    <source>
        <strain evidence="2 3">CPC 39397</strain>
    </source>
</reference>
<accession>A0ABR3PEN9</accession>
<evidence type="ECO:0000313" key="3">
    <source>
        <dbReference type="Proteomes" id="UP001562354"/>
    </source>
</evidence>
<dbReference type="Proteomes" id="UP001562354">
    <property type="component" value="Unassembled WGS sequence"/>
</dbReference>
<organism evidence="2 3">
    <name type="scientific">Neodothiora populina</name>
    <dbReference type="NCBI Taxonomy" id="2781224"/>
    <lineage>
        <taxon>Eukaryota</taxon>
        <taxon>Fungi</taxon>
        <taxon>Dikarya</taxon>
        <taxon>Ascomycota</taxon>
        <taxon>Pezizomycotina</taxon>
        <taxon>Dothideomycetes</taxon>
        <taxon>Dothideomycetidae</taxon>
        <taxon>Dothideales</taxon>
        <taxon>Dothioraceae</taxon>
        <taxon>Neodothiora</taxon>
    </lineage>
</organism>
<dbReference type="GeneID" id="95977229"/>
<feature type="compositionally biased region" description="Basic and acidic residues" evidence="1">
    <location>
        <begin position="63"/>
        <end position="74"/>
    </location>
</feature>
<feature type="compositionally biased region" description="Basic and acidic residues" evidence="1">
    <location>
        <begin position="364"/>
        <end position="375"/>
    </location>
</feature>
<evidence type="ECO:0000256" key="1">
    <source>
        <dbReference type="SAM" id="MobiDB-lite"/>
    </source>
</evidence>
<feature type="compositionally biased region" description="Basic and acidic residues" evidence="1">
    <location>
        <begin position="307"/>
        <end position="349"/>
    </location>
</feature>
<dbReference type="RefSeq" id="XP_069200825.1">
    <property type="nucleotide sequence ID" value="XM_069343011.1"/>
</dbReference>
<name>A0ABR3PEN9_9PEZI</name>
<protein>
    <submittedName>
        <fullName evidence="2">Uncharacterized protein</fullName>
    </submittedName>
</protein>
<evidence type="ECO:0000313" key="2">
    <source>
        <dbReference type="EMBL" id="KAL1304550.1"/>
    </source>
</evidence>
<feature type="compositionally biased region" description="Polar residues" evidence="1">
    <location>
        <begin position="249"/>
        <end position="263"/>
    </location>
</feature>
<comment type="caution">
    <text evidence="2">The sequence shown here is derived from an EMBL/GenBank/DDBJ whole genome shotgun (WGS) entry which is preliminary data.</text>
</comment>
<feature type="region of interest" description="Disordered" evidence="1">
    <location>
        <begin position="1"/>
        <end position="27"/>
    </location>
</feature>
<proteinExistence type="predicted"/>
<keyword evidence="3" id="KW-1185">Reference proteome</keyword>
<sequence>MTSAPSGYASRHGRLHKRSDSGSSLVSTTSIASFPIKHDLMNHPSKAIASQKIKPYLRKMSMRDHDEEQGRIDLSRPSGDYDSSQRLCDMNDSDTDTSHPTHEAGFLPTIRRRSTHHRRATSLSSPLSTHATTLRPTQSFIHTTRHVSQPYAPPPAFSNTTFPNSEDEVEESADIITDDLRRTSIERWRSRRTVSSTSAPYASSMLPSQTYSAASLTKLTSTSQSNLSEQSANSVRSSHEIKPIHSRRSTGLSLDLSTTPSSRTSIDRAVGFLSRSPEPEDPAARAANIRALRRAFEEKEAAKARKLEKLEMKRRDTAEMKRSRKEDRDRRRSEADDRTHHQSSFEDKVNRRRSTNAVAEASPLDEKMAGTEYSRHSPVPTLSLPIQGGQGGAASETRVHTEVSKTKAAKSHWVRFRAWSKTRMLSCY</sequence>
<feature type="region of interest" description="Disordered" evidence="1">
    <location>
        <begin position="222"/>
        <end position="263"/>
    </location>
</feature>